<dbReference type="GO" id="GO:0000155">
    <property type="term" value="F:phosphorelay sensor kinase activity"/>
    <property type="evidence" value="ECO:0007669"/>
    <property type="project" value="InterPro"/>
</dbReference>
<keyword evidence="8" id="KW-1133">Transmembrane helix</keyword>
<organism evidence="10 11">
    <name type="scientific">Sorangium cellulosum</name>
    <name type="common">Polyangium cellulosum</name>
    <dbReference type="NCBI Taxonomy" id="56"/>
    <lineage>
        <taxon>Bacteria</taxon>
        <taxon>Pseudomonadati</taxon>
        <taxon>Myxococcota</taxon>
        <taxon>Polyangia</taxon>
        <taxon>Polyangiales</taxon>
        <taxon>Polyangiaceae</taxon>
        <taxon>Sorangium</taxon>
    </lineage>
</organism>
<keyword evidence="5 10" id="KW-0418">Kinase</keyword>
<keyword evidence="8" id="KW-0472">Membrane</keyword>
<evidence type="ECO:0000256" key="3">
    <source>
        <dbReference type="ARBA" id="ARBA00022553"/>
    </source>
</evidence>
<dbReference type="InterPro" id="IPR005467">
    <property type="entry name" value="His_kinase_dom"/>
</dbReference>
<dbReference type="Pfam" id="PF00512">
    <property type="entry name" value="HisKA"/>
    <property type="match status" value="1"/>
</dbReference>
<dbReference type="PRINTS" id="PR00344">
    <property type="entry name" value="BCTRLSENSOR"/>
</dbReference>
<dbReference type="InterPro" id="IPR036890">
    <property type="entry name" value="HATPase_C_sf"/>
</dbReference>
<dbReference type="PROSITE" id="PS50109">
    <property type="entry name" value="HIS_KIN"/>
    <property type="match status" value="1"/>
</dbReference>
<feature type="transmembrane region" description="Helical" evidence="8">
    <location>
        <begin position="266"/>
        <end position="288"/>
    </location>
</feature>
<dbReference type="EMBL" id="CP012673">
    <property type="protein sequence ID" value="AUX39410.1"/>
    <property type="molecule type" value="Genomic_DNA"/>
</dbReference>
<feature type="domain" description="Histidine kinase" evidence="9">
    <location>
        <begin position="303"/>
        <end position="537"/>
    </location>
</feature>
<keyword evidence="6" id="KW-0902">Two-component regulatory system</keyword>
<evidence type="ECO:0000256" key="7">
    <source>
        <dbReference type="SAM" id="MobiDB-lite"/>
    </source>
</evidence>
<feature type="transmembrane region" description="Helical" evidence="8">
    <location>
        <begin position="15"/>
        <end position="34"/>
    </location>
</feature>
<dbReference type="InterPro" id="IPR003661">
    <property type="entry name" value="HisK_dim/P_dom"/>
</dbReference>
<dbReference type="Gene3D" id="3.30.565.10">
    <property type="entry name" value="Histidine kinase-like ATPase, C-terminal domain"/>
    <property type="match status" value="1"/>
</dbReference>
<sequence>MDLLPSAGQRHRVPYFALVPAIVVAVLVLGGIALRTTLQIEKARQQTVFDATLTLADERVDRLDKLIIAQDNVVAAHVDVDSLPVIARRWLPTAARETPTVRAILVLDMDHDAHDVLAFVSRGASGQEDDAFRKLLLARLLPQMNFGGDGTELRHLHHVIDQQSLLVSYWQREHQGRQYLVIAWHEVARLVHEVMPRLFRDLDRGNSRMNVIDEEGRIVFGPPIKGGEFTVGKPFPTTLYNWRLQVALTTAEELGQKVERQRLIEILMVGFSAVVALAGLAIVVLASMNERRLAALKSDFVANVSHELKTPLSLVRMFGELLLGDRVPNDEKRRQYLQIIVSESERLTALIENVLDFARVERGKAAYEFARGSVAEVATRAVDMYRYRAEREEVAVELTLAEGLPEALIDARALELAIVNLLDNALKYAKDGGRVDVSVEVEGGGGGRLAALTRAADCVVIRVSDRGPGIDPDEQKHIFERFARGRRASERHVRGSGIGLALVKHIAESHGGAVRVESPLTDDGRGSAFIVSIPALARDPEAREGAARAEPERSAPAAARGEEAT</sequence>
<dbReference type="OrthoDB" id="9813151at2"/>
<evidence type="ECO:0000256" key="8">
    <source>
        <dbReference type="SAM" id="Phobius"/>
    </source>
</evidence>
<evidence type="ECO:0000313" key="11">
    <source>
        <dbReference type="Proteomes" id="UP000238348"/>
    </source>
</evidence>
<evidence type="ECO:0000256" key="1">
    <source>
        <dbReference type="ARBA" id="ARBA00000085"/>
    </source>
</evidence>
<dbReference type="InterPro" id="IPR050736">
    <property type="entry name" value="Sensor_HK_Regulatory"/>
</dbReference>
<name>A0A2L0EJD6_SORCE</name>
<dbReference type="SUPFAM" id="SSF47384">
    <property type="entry name" value="Homodimeric domain of signal transducing histidine kinase"/>
    <property type="match status" value="1"/>
</dbReference>
<evidence type="ECO:0000256" key="2">
    <source>
        <dbReference type="ARBA" id="ARBA00012438"/>
    </source>
</evidence>
<evidence type="ECO:0000256" key="5">
    <source>
        <dbReference type="ARBA" id="ARBA00022777"/>
    </source>
</evidence>
<dbReference type="EC" id="2.7.13.3" evidence="2"/>
<dbReference type="SMART" id="SM00388">
    <property type="entry name" value="HisKA"/>
    <property type="match status" value="1"/>
</dbReference>
<dbReference type="Pfam" id="PF02518">
    <property type="entry name" value="HATPase_c"/>
    <property type="match status" value="1"/>
</dbReference>
<dbReference type="InterPro" id="IPR003594">
    <property type="entry name" value="HATPase_dom"/>
</dbReference>
<dbReference type="SUPFAM" id="SSF55874">
    <property type="entry name" value="ATPase domain of HSP90 chaperone/DNA topoisomerase II/histidine kinase"/>
    <property type="match status" value="1"/>
</dbReference>
<keyword evidence="8" id="KW-0812">Transmembrane</keyword>
<dbReference type="PANTHER" id="PTHR43711">
    <property type="entry name" value="TWO-COMPONENT HISTIDINE KINASE"/>
    <property type="match status" value="1"/>
</dbReference>
<evidence type="ECO:0000259" key="9">
    <source>
        <dbReference type="PROSITE" id="PS50109"/>
    </source>
</evidence>
<dbReference type="CDD" id="cd00082">
    <property type="entry name" value="HisKA"/>
    <property type="match status" value="1"/>
</dbReference>
<dbReference type="InterPro" id="IPR004358">
    <property type="entry name" value="Sig_transdc_His_kin-like_C"/>
</dbReference>
<dbReference type="CDD" id="cd00075">
    <property type="entry name" value="HATPase"/>
    <property type="match status" value="1"/>
</dbReference>
<gene>
    <name evidence="10" type="primary">resE</name>
    <name evidence="10" type="ORF">SOCE26_008010</name>
</gene>
<feature type="compositionally biased region" description="Basic and acidic residues" evidence="7">
    <location>
        <begin position="539"/>
        <end position="553"/>
    </location>
</feature>
<reference evidence="10 11" key="1">
    <citation type="submission" date="2015-09" db="EMBL/GenBank/DDBJ databases">
        <title>Sorangium comparison.</title>
        <authorList>
            <person name="Zaburannyi N."/>
            <person name="Bunk B."/>
            <person name="Overmann J."/>
            <person name="Mueller R."/>
        </authorList>
    </citation>
    <scope>NUCLEOTIDE SEQUENCE [LARGE SCALE GENOMIC DNA]</scope>
    <source>
        <strain evidence="10 11">So ce26</strain>
    </source>
</reference>
<dbReference type="AlphaFoldDB" id="A0A2L0EJD6"/>
<dbReference type="Proteomes" id="UP000238348">
    <property type="component" value="Chromosome"/>
</dbReference>
<accession>A0A2L0EJD6</accession>
<feature type="region of interest" description="Disordered" evidence="7">
    <location>
        <begin position="539"/>
        <end position="565"/>
    </location>
</feature>
<dbReference type="RefSeq" id="WP_104977377.1">
    <property type="nucleotide sequence ID" value="NZ_CP012673.1"/>
</dbReference>
<protein>
    <recommendedName>
        <fullName evidence="2">histidine kinase</fullName>
        <ecNumber evidence="2">2.7.13.3</ecNumber>
    </recommendedName>
</protein>
<keyword evidence="3" id="KW-0597">Phosphoprotein</keyword>
<dbReference type="SMART" id="SM00387">
    <property type="entry name" value="HATPase_c"/>
    <property type="match status" value="1"/>
</dbReference>
<evidence type="ECO:0000313" key="10">
    <source>
        <dbReference type="EMBL" id="AUX39410.1"/>
    </source>
</evidence>
<proteinExistence type="predicted"/>
<comment type="catalytic activity">
    <reaction evidence="1">
        <text>ATP + protein L-histidine = ADP + protein N-phospho-L-histidine.</text>
        <dbReference type="EC" id="2.7.13.3"/>
    </reaction>
</comment>
<dbReference type="PANTHER" id="PTHR43711:SF1">
    <property type="entry name" value="HISTIDINE KINASE 1"/>
    <property type="match status" value="1"/>
</dbReference>
<dbReference type="InterPro" id="IPR036097">
    <property type="entry name" value="HisK_dim/P_sf"/>
</dbReference>
<evidence type="ECO:0000256" key="4">
    <source>
        <dbReference type="ARBA" id="ARBA00022679"/>
    </source>
</evidence>
<dbReference type="Gene3D" id="1.10.287.130">
    <property type="match status" value="1"/>
</dbReference>
<dbReference type="FunFam" id="1.10.287.130:FF:000001">
    <property type="entry name" value="Two-component sensor histidine kinase"/>
    <property type="match status" value="1"/>
</dbReference>
<keyword evidence="4" id="KW-0808">Transferase</keyword>
<evidence type="ECO:0000256" key="6">
    <source>
        <dbReference type="ARBA" id="ARBA00023012"/>
    </source>
</evidence>